<dbReference type="STRING" id="1385521.N803_13665"/>
<evidence type="ECO:0000313" key="1">
    <source>
        <dbReference type="EMBL" id="KGN37574.1"/>
    </source>
</evidence>
<dbReference type="eggNOG" id="ENOG5031PNJ">
    <property type="taxonomic scope" value="Bacteria"/>
</dbReference>
<evidence type="ECO:0000313" key="2">
    <source>
        <dbReference type="Proteomes" id="UP000030011"/>
    </source>
</evidence>
<reference evidence="1 2" key="1">
    <citation type="submission" date="2013-08" db="EMBL/GenBank/DDBJ databases">
        <title>The genome sequence of Knoellia subterranea.</title>
        <authorList>
            <person name="Zhu W."/>
            <person name="Wang G."/>
        </authorList>
    </citation>
    <scope>NUCLEOTIDE SEQUENCE [LARGE SCALE GENOMIC DNA]</scope>
    <source>
        <strain evidence="1 2">KCTC 19937</strain>
    </source>
</reference>
<dbReference type="InterPro" id="IPR046268">
    <property type="entry name" value="DUF6301"/>
</dbReference>
<dbReference type="AlphaFoldDB" id="A0A0A0JLG1"/>
<sequence length="161" mass="18075">MSSLPHVPIDAAIRELTFWLDAPWPLSQLEAASHASALGWTVQRDDDGKPWVIAPDRPFESRAVIGLRSEPRPTATMDWDLTDLAPLDDLQAEDEVRDLFAEYVAAGRGLWGRGVMRRKYDPEVSWDLGDRGGIQMRGGMSVRVSFVSPDHLATLKHINEW</sequence>
<protein>
    <submittedName>
        <fullName evidence="1">Uncharacterized protein</fullName>
    </submittedName>
</protein>
<dbReference type="OrthoDB" id="4875176at2"/>
<proteinExistence type="predicted"/>
<gene>
    <name evidence="1" type="ORF">N803_13665</name>
</gene>
<organism evidence="1 2">
    <name type="scientific">Knoellia subterranea KCTC 19937</name>
    <dbReference type="NCBI Taxonomy" id="1385521"/>
    <lineage>
        <taxon>Bacteria</taxon>
        <taxon>Bacillati</taxon>
        <taxon>Actinomycetota</taxon>
        <taxon>Actinomycetes</taxon>
        <taxon>Micrococcales</taxon>
        <taxon>Intrasporangiaceae</taxon>
        <taxon>Knoellia</taxon>
    </lineage>
</organism>
<dbReference type="EMBL" id="AVPK01000005">
    <property type="protein sequence ID" value="KGN37574.1"/>
    <property type="molecule type" value="Genomic_DNA"/>
</dbReference>
<dbReference type="Proteomes" id="UP000030011">
    <property type="component" value="Unassembled WGS sequence"/>
</dbReference>
<accession>A0A0A0JLG1</accession>
<dbReference type="Pfam" id="PF19818">
    <property type="entry name" value="DUF6301"/>
    <property type="match status" value="1"/>
</dbReference>
<comment type="caution">
    <text evidence="1">The sequence shown here is derived from an EMBL/GenBank/DDBJ whole genome shotgun (WGS) entry which is preliminary data.</text>
</comment>
<name>A0A0A0JLG1_9MICO</name>
<keyword evidence="2" id="KW-1185">Reference proteome</keyword>
<dbReference type="RefSeq" id="WP_035904804.1">
    <property type="nucleotide sequence ID" value="NZ_AVPK01000005.1"/>
</dbReference>